<keyword evidence="9" id="KW-1185">Reference proteome</keyword>
<dbReference type="OrthoDB" id="153872at2759"/>
<sequence>MSDQPPPTPTSGLRIKLKTTAGGAHDPAANATPATPQSATPRIRIKPLGKEAPDGLPPELENLTRFEDHFLLRLPHGEALDRLRREVRERTISDNVAIRFADSRHAQIELYGEKFRARLVDLPCIIEAQKTFDRKQFFKVGDVSQMLVAEVQQPEVQPSRPLTGSGLSWPDGISAPLRDVRKRRFRKRVSKQKIEIIERQVEELLKKDAAADEVIYEVHDLRENPTPSEYDLGDSSMMHMANEYGAGTDGRHPGAGSDIDLEGYDSDLAAEIGRGLEQLEEGEGDEDDDRESSESGSGEDDDEEEEEEGDEEGGTDEASVQRRLLQEEVAELESSLQRKRADIASATNPIVKKRLQGMAEKLETELELKRGLLQEARKR</sequence>
<comment type="subcellular location">
    <subcellularLocation>
        <location evidence="1">Nucleus</location>
    </subcellularLocation>
</comment>
<feature type="compositionally biased region" description="Acidic residues" evidence="6">
    <location>
        <begin position="278"/>
        <end position="315"/>
    </location>
</feature>
<evidence type="ECO:0000256" key="2">
    <source>
        <dbReference type="ARBA" id="ARBA00009368"/>
    </source>
</evidence>
<name>A0A4V1IW62_9FUNG</name>
<dbReference type="EMBL" id="KZ992881">
    <property type="protein sequence ID" value="RKP06449.1"/>
    <property type="molecule type" value="Genomic_DNA"/>
</dbReference>
<dbReference type="AlphaFoldDB" id="A0A4V1IW62"/>
<feature type="region of interest" description="Disordered" evidence="6">
    <location>
        <begin position="1"/>
        <end position="41"/>
    </location>
</feature>
<evidence type="ECO:0000256" key="3">
    <source>
        <dbReference type="ARBA" id="ARBA00023015"/>
    </source>
</evidence>
<evidence type="ECO:0000256" key="4">
    <source>
        <dbReference type="ARBA" id="ARBA00023163"/>
    </source>
</evidence>
<dbReference type="GO" id="GO:0051123">
    <property type="term" value="P:RNA polymerase II preinitiation complex assembly"/>
    <property type="evidence" value="ECO:0007669"/>
    <property type="project" value="TreeGrafter"/>
</dbReference>
<feature type="region of interest" description="Disordered" evidence="6">
    <location>
        <begin position="241"/>
        <end position="262"/>
    </location>
</feature>
<keyword evidence="4" id="KW-0804">Transcription</keyword>
<evidence type="ECO:0000256" key="1">
    <source>
        <dbReference type="ARBA" id="ARBA00004123"/>
    </source>
</evidence>
<evidence type="ECO:0000259" key="7">
    <source>
        <dbReference type="SMART" id="SM01370"/>
    </source>
</evidence>
<organism evidence="8 9">
    <name type="scientific">Thamnocephalis sphaerospora</name>
    <dbReference type="NCBI Taxonomy" id="78915"/>
    <lineage>
        <taxon>Eukaryota</taxon>
        <taxon>Fungi</taxon>
        <taxon>Fungi incertae sedis</taxon>
        <taxon>Zoopagomycota</taxon>
        <taxon>Zoopagomycotina</taxon>
        <taxon>Zoopagomycetes</taxon>
        <taxon>Zoopagales</taxon>
        <taxon>Sigmoideomycetaceae</taxon>
        <taxon>Thamnocephalis</taxon>
    </lineage>
</organism>
<feature type="domain" description="TAFII55 protein conserved region" evidence="7">
    <location>
        <begin position="66"/>
        <end position="213"/>
    </location>
</feature>
<dbReference type="STRING" id="78915.A0A4V1IW62"/>
<dbReference type="PANTHER" id="PTHR12228:SF0">
    <property type="entry name" value="TATA-BOX BINDING PROTEIN ASSOCIATED FACTOR 7"/>
    <property type="match status" value="1"/>
</dbReference>
<gene>
    <name evidence="8" type="ORF">THASP1DRAFT_31735</name>
</gene>
<evidence type="ECO:0000256" key="6">
    <source>
        <dbReference type="SAM" id="MobiDB-lite"/>
    </source>
</evidence>
<evidence type="ECO:0000313" key="8">
    <source>
        <dbReference type="EMBL" id="RKP06449.1"/>
    </source>
</evidence>
<accession>A0A4V1IW62</accession>
<proteinExistence type="inferred from homology"/>
<dbReference type="InterPro" id="IPR006751">
    <property type="entry name" value="TAFII55_prot_cons_reg"/>
</dbReference>
<dbReference type="SMART" id="SM01370">
    <property type="entry name" value="TAFII55_N"/>
    <property type="match status" value="1"/>
</dbReference>
<evidence type="ECO:0000313" key="9">
    <source>
        <dbReference type="Proteomes" id="UP000271241"/>
    </source>
</evidence>
<reference evidence="9" key="1">
    <citation type="journal article" date="2018" name="Nat. Microbiol.">
        <title>Leveraging single-cell genomics to expand the fungal tree of life.</title>
        <authorList>
            <person name="Ahrendt S.R."/>
            <person name="Quandt C.A."/>
            <person name="Ciobanu D."/>
            <person name="Clum A."/>
            <person name="Salamov A."/>
            <person name="Andreopoulos B."/>
            <person name="Cheng J.F."/>
            <person name="Woyke T."/>
            <person name="Pelin A."/>
            <person name="Henrissat B."/>
            <person name="Reynolds N.K."/>
            <person name="Benny G.L."/>
            <person name="Smith M.E."/>
            <person name="James T.Y."/>
            <person name="Grigoriev I.V."/>
        </authorList>
    </citation>
    <scope>NUCLEOTIDE SEQUENCE [LARGE SCALE GENOMIC DNA]</scope>
    <source>
        <strain evidence="9">RSA 1356</strain>
    </source>
</reference>
<feature type="region of interest" description="Disordered" evidence="6">
    <location>
        <begin position="276"/>
        <end position="326"/>
    </location>
</feature>
<comment type="similarity">
    <text evidence="2">Belongs to the TAF7 family.</text>
</comment>
<dbReference type="InterPro" id="IPR037817">
    <property type="entry name" value="TAF7"/>
</dbReference>
<dbReference type="GO" id="GO:0005669">
    <property type="term" value="C:transcription factor TFIID complex"/>
    <property type="evidence" value="ECO:0007669"/>
    <property type="project" value="InterPro"/>
</dbReference>
<evidence type="ECO:0000256" key="5">
    <source>
        <dbReference type="ARBA" id="ARBA00023242"/>
    </source>
</evidence>
<dbReference type="CDD" id="cd08047">
    <property type="entry name" value="TAF7"/>
    <property type="match status" value="1"/>
</dbReference>
<protein>
    <submittedName>
        <fullName evidence="8">TAFII55 protein conserved region-domain-containing protein</fullName>
    </submittedName>
</protein>
<keyword evidence="3" id="KW-0805">Transcription regulation</keyword>
<dbReference type="GO" id="GO:0016251">
    <property type="term" value="F:RNA polymerase II general transcription initiation factor activity"/>
    <property type="evidence" value="ECO:0007669"/>
    <property type="project" value="TreeGrafter"/>
</dbReference>
<keyword evidence="5" id="KW-0539">Nucleus</keyword>
<dbReference type="PANTHER" id="PTHR12228">
    <property type="entry name" value="TRANSCRIPTION INITIATION FACTOR TFIID 55 KD SUBUNIT-RELATED"/>
    <property type="match status" value="1"/>
</dbReference>
<dbReference type="Proteomes" id="UP000271241">
    <property type="component" value="Unassembled WGS sequence"/>
</dbReference>
<dbReference type="Pfam" id="PF04658">
    <property type="entry name" value="TAFII55_N"/>
    <property type="match status" value="1"/>
</dbReference>